<dbReference type="SUPFAM" id="SSF56672">
    <property type="entry name" value="DNA/RNA polymerases"/>
    <property type="match status" value="1"/>
</dbReference>
<evidence type="ECO:0000313" key="2">
    <source>
        <dbReference type="Proteomes" id="UP001152795"/>
    </source>
</evidence>
<dbReference type="CDD" id="cd03714">
    <property type="entry name" value="RT_DIRS1"/>
    <property type="match status" value="1"/>
</dbReference>
<protein>
    <submittedName>
        <fullName evidence="1">Uncharacterized protein</fullName>
    </submittedName>
</protein>
<dbReference type="Gene3D" id="3.10.10.10">
    <property type="entry name" value="HIV Type 1 Reverse Transcriptase, subunit A, domain 1"/>
    <property type="match status" value="1"/>
</dbReference>
<dbReference type="CDD" id="cd09275">
    <property type="entry name" value="RNase_HI_RT_DIRS1"/>
    <property type="match status" value="1"/>
</dbReference>
<proteinExistence type="predicted"/>
<dbReference type="InterPro" id="IPR052055">
    <property type="entry name" value="Hepadnavirus_pol/RT"/>
</dbReference>
<dbReference type="InterPro" id="IPR043128">
    <property type="entry name" value="Rev_trsase/Diguanyl_cyclase"/>
</dbReference>
<gene>
    <name evidence="1" type="ORF">PACLA_8A081174</name>
</gene>
<name>A0A7D9EDI8_PARCT</name>
<dbReference type="PANTHER" id="PTHR33050">
    <property type="entry name" value="REVERSE TRANSCRIPTASE DOMAIN-CONTAINING PROTEIN"/>
    <property type="match status" value="1"/>
</dbReference>
<sequence length="358" mass="40664">MDTLETAIRLMTPCCFMTSIDLKDAYYSVPIAAEYQKYLKFLRRDQLYAFTCLPMRLTSSPRIFTKILKPVFATLRSKFGHSCLGYIDDSLNLGDTYTEAEKATLHAVELLISQGFMIHPEKSIITPTQIIELLGFVLNSILMIVKRTDRKAEKITKLCIHFCHKGKAFTIREVASLIGSLISSCPGVGYGRLHYRNIERDKINALKSQKGNFEAKMSLSHESLEDLAWWIQNVKFQHRNIQHGSPNTVLFTDASQLEWWAKIQDGRCTNGIWTASEAAMHINILKLLAVKFSLMSLLADQTNTHIRIMSDNTTVVCYINNMGGSKSTECDRLSKAIWYWTIDRNIWLSAAHVPGAQN</sequence>
<keyword evidence="2" id="KW-1185">Reference proteome</keyword>
<dbReference type="InterPro" id="IPR043502">
    <property type="entry name" value="DNA/RNA_pol_sf"/>
</dbReference>
<dbReference type="PANTHER" id="PTHR33050:SF7">
    <property type="entry name" value="RIBONUCLEASE H"/>
    <property type="match status" value="1"/>
</dbReference>
<dbReference type="OrthoDB" id="9632826at2759"/>
<accession>A0A7D9EDI8</accession>
<dbReference type="PROSITE" id="PS50878">
    <property type="entry name" value="RT_POL"/>
    <property type="match status" value="1"/>
</dbReference>
<dbReference type="EMBL" id="CACRXK020005535">
    <property type="protein sequence ID" value="CAB4006540.1"/>
    <property type="molecule type" value="Genomic_DNA"/>
</dbReference>
<organism evidence="1 2">
    <name type="scientific">Paramuricea clavata</name>
    <name type="common">Red gorgonian</name>
    <name type="synonym">Violescent sea-whip</name>
    <dbReference type="NCBI Taxonomy" id="317549"/>
    <lineage>
        <taxon>Eukaryota</taxon>
        <taxon>Metazoa</taxon>
        <taxon>Cnidaria</taxon>
        <taxon>Anthozoa</taxon>
        <taxon>Octocorallia</taxon>
        <taxon>Malacalcyonacea</taxon>
        <taxon>Plexauridae</taxon>
        <taxon>Paramuricea</taxon>
    </lineage>
</organism>
<dbReference type="InterPro" id="IPR000477">
    <property type="entry name" value="RT_dom"/>
</dbReference>
<feature type="non-terminal residue" evidence="1">
    <location>
        <position position="358"/>
    </location>
</feature>
<dbReference type="Pfam" id="PF00078">
    <property type="entry name" value="RVT_1"/>
    <property type="match status" value="1"/>
</dbReference>
<reference evidence="1" key="1">
    <citation type="submission" date="2020-04" db="EMBL/GenBank/DDBJ databases">
        <authorList>
            <person name="Alioto T."/>
            <person name="Alioto T."/>
            <person name="Gomez Garrido J."/>
        </authorList>
    </citation>
    <scope>NUCLEOTIDE SEQUENCE</scope>
    <source>
        <strain evidence="1">A484AB</strain>
    </source>
</reference>
<comment type="caution">
    <text evidence="1">The sequence shown here is derived from an EMBL/GenBank/DDBJ whole genome shotgun (WGS) entry which is preliminary data.</text>
</comment>
<dbReference type="Gene3D" id="3.30.70.270">
    <property type="match status" value="1"/>
</dbReference>
<dbReference type="AlphaFoldDB" id="A0A7D9EDI8"/>
<evidence type="ECO:0000313" key="1">
    <source>
        <dbReference type="EMBL" id="CAB4006540.1"/>
    </source>
</evidence>
<dbReference type="Proteomes" id="UP001152795">
    <property type="component" value="Unassembled WGS sequence"/>
</dbReference>